<name>A0ABQ6HQM8_9MICO</name>
<comment type="caution">
    <text evidence="2">The sequence shown here is derived from an EMBL/GenBank/DDBJ whole genome shotgun (WGS) entry which is preliminary data.</text>
</comment>
<evidence type="ECO:0000313" key="3">
    <source>
        <dbReference type="Proteomes" id="UP001157109"/>
    </source>
</evidence>
<feature type="compositionally biased region" description="Basic and acidic residues" evidence="1">
    <location>
        <begin position="1"/>
        <end position="16"/>
    </location>
</feature>
<reference evidence="3" key="1">
    <citation type="journal article" date="2019" name="Int. J. Syst. Evol. Microbiol.">
        <title>The Global Catalogue of Microorganisms (GCM) 10K type strain sequencing project: providing services to taxonomists for standard genome sequencing and annotation.</title>
        <authorList>
            <consortium name="The Broad Institute Genomics Platform"/>
            <consortium name="The Broad Institute Genome Sequencing Center for Infectious Disease"/>
            <person name="Wu L."/>
            <person name="Ma J."/>
        </authorList>
    </citation>
    <scope>NUCLEOTIDE SEQUENCE [LARGE SCALE GENOMIC DNA]</scope>
    <source>
        <strain evidence="3">NBRC 105830</strain>
    </source>
</reference>
<evidence type="ECO:0000313" key="2">
    <source>
        <dbReference type="EMBL" id="GMA19958.1"/>
    </source>
</evidence>
<keyword evidence="3" id="KW-1185">Reference proteome</keyword>
<dbReference type="EMBL" id="BSUJ01000001">
    <property type="protein sequence ID" value="GMA19958.1"/>
    <property type="molecule type" value="Genomic_DNA"/>
</dbReference>
<evidence type="ECO:0000256" key="1">
    <source>
        <dbReference type="SAM" id="MobiDB-lite"/>
    </source>
</evidence>
<proteinExistence type="predicted"/>
<feature type="region of interest" description="Disordered" evidence="1">
    <location>
        <begin position="1"/>
        <end position="35"/>
    </location>
</feature>
<sequence length="119" mass="13621">MGDHRPATNRERQIREADDEVPTLRQEPLPRRADEHGVVSRWVDEGIYHRWHPPSDGRHQHTQLCAQVLGEVSRDLGWRARSRDEPDHHLTGTHGEPAGLHEWVRTLCVTHTSLGAPAE</sequence>
<dbReference type="Proteomes" id="UP001157109">
    <property type="component" value="Unassembled WGS sequence"/>
</dbReference>
<organism evidence="2 3">
    <name type="scientific">Arsenicicoccus piscis</name>
    <dbReference type="NCBI Taxonomy" id="673954"/>
    <lineage>
        <taxon>Bacteria</taxon>
        <taxon>Bacillati</taxon>
        <taxon>Actinomycetota</taxon>
        <taxon>Actinomycetes</taxon>
        <taxon>Micrococcales</taxon>
        <taxon>Intrasporangiaceae</taxon>
        <taxon>Arsenicicoccus</taxon>
    </lineage>
</organism>
<protein>
    <submittedName>
        <fullName evidence="2">Uncharacterized protein</fullName>
    </submittedName>
</protein>
<gene>
    <name evidence="2" type="ORF">GCM10025862_19790</name>
</gene>
<accession>A0ABQ6HQM8</accession>